<dbReference type="GO" id="GO:0046872">
    <property type="term" value="F:metal ion binding"/>
    <property type="evidence" value="ECO:0007669"/>
    <property type="project" value="UniProtKB-KW"/>
</dbReference>
<dbReference type="SUPFAM" id="SSF63829">
    <property type="entry name" value="Calcium-dependent phosphotriesterase"/>
    <property type="match status" value="1"/>
</dbReference>
<evidence type="ECO:0000256" key="2">
    <source>
        <dbReference type="ARBA" id="ARBA00022801"/>
    </source>
</evidence>
<evidence type="ECO:0000313" key="8">
    <source>
        <dbReference type="EMBL" id="CAJ0594072.1"/>
    </source>
</evidence>
<evidence type="ECO:0000256" key="6">
    <source>
        <dbReference type="PIRSR" id="PIRSR602640-2"/>
    </source>
</evidence>
<dbReference type="InterPro" id="IPR002640">
    <property type="entry name" value="Arylesterase"/>
</dbReference>
<dbReference type="Pfam" id="PF01731">
    <property type="entry name" value="Arylesterase"/>
    <property type="match status" value="1"/>
</dbReference>
<comment type="cofactor">
    <cofactor evidence="6">
        <name>Ca(2+)</name>
        <dbReference type="ChEBI" id="CHEBI:29108"/>
    </cofactor>
    <text evidence="6">Binds 2 calcium ions per subunit.</text>
</comment>
<dbReference type="PANTHER" id="PTHR11799">
    <property type="entry name" value="PARAOXONASE"/>
    <property type="match status" value="1"/>
</dbReference>
<name>A0AA36GL47_CYLNA</name>
<dbReference type="InterPro" id="IPR011042">
    <property type="entry name" value="6-blade_b-propeller_TolB-like"/>
</dbReference>
<feature type="binding site" evidence="6">
    <location>
        <position position="267"/>
    </location>
    <ligand>
        <name>Ca(2+)</name>
        <dbReference type="ChEBI" id="CHEBI:29108"/>
        <label>1</label>
        <note>catalytic</note>
    </ligand>
</feature>
<gene>
    <name evidence="8" type="ORF">CYNAS_LOCUS6055</name>
</gene>
<evidence type="ECO:0000256" key="7">
    <source>
        <dbReference type="PIRSR" id="PIRSR602640-3"/>
    </source>
</evidence>
<evidence type="ECO:0000313" key="9">
    <source>
        <dbReference type="Proteomes" id="UP001176961"/>
    </source>
</evidence>
<proteinExistence type="inferred from homology"/>
<keyword evidence="4" id="KW-0325">Glycoprotein</keyword>
<dbReference type="GO" id="GO:0004064">
    <property type="term" value="F:arylesterase activity"/>
    <property type="evidence" value="ECO:0007669"/>
    <property type="project" value="InterPro"/>
</dbReference>
<feature type="binding site" evidence="6">
    <location>
        <position position="51"/>
    </location>
    <ligand>
        <name>Ca(2+)</name>
        <dbReference type="ChEBI" id="CHEBI:29108"/>
        <label>1</label>
        <note>catalytic</note>
    </ligand>
</feature>
<dbReference type="Proteomes" id="UP001176961">
    <property type="component" value="Unassembled WGS sequence"/>
</dbReference>
<protein>
    <recommendedName>
        <fullName evidence="10">Arylesterase</fullName>
    </recommendedName>
</protein>
<dbReference type="InterPro" id="IPR051288">
    <property type="entry name" value="Serum_paraoxonase/arylesterase"/>
</dbReference>
<feature type="active site" description="Proton acceptor" evidence="5">
    <location>
        <position position="111"/>
    </location>
</feature>
<feature type="binding site" evidence="6">
    <location>
        <position position="166"/>
    </location>
    <ligand>
        <name>Ca(2+)</name>
        <dbReference type="ChEBI" id="CHEBI:29108"/>
        <label>1</label>
        <note>catalytic</note>
    </ligand>
</feature>
<comment type="similarity">
    <text evidence="1">Belongs to the paraoxonase family.</text>
</comment>
<evidence type="ECO:0008006" key="10">
    <source>
        <dbReference type="Google" id="ProtNLM"/>
    </source>
</evidence>
<evidence type="ECO:0000256" key="5">
    <source>
        <dbReference type="PIRSR" id="PIRSR602640-1"/>
    </source>
</evidence>
<feature type="binding site" evidence="6">
    <location>
        <position position="113"/>
    </location>
    <ligand>
        <name>Ca(2+)</name>
        <dbReference type="ChEBI" id="CHEBI:29108"/>
        <label>1</label>
        <note>catalytic</note>
    </ligand>
</feature>
<keyword evidence="2" id="KW-0378">Hydrolase</keyword>
<evidence type="ECO:0000256" key="1">
    <source>
        <dbReference type="ARBA" id="ARBA00008595"/>
    </source>
</evidence>
<organism evidence="8 9">
    <name type="scientific">Cylicocyclus nassatus</name>
    <name type="common">Nematode worm</name>
    <dbReference type="NCBI Taxonomy" id="53992"/>
    <lineage>
        <taxon>Eukaryota</taxon>
        <taxon>Metazoa</taxon>
        <taxon>Ecdysozoa</taxon>
        <taxon>Nematoda</taxon>
        <taxon>Chromadorea</taxon>
        <taxon>Rhabditida</taxon>
        <taxon>Rhabditina</taxon>
        <taxon>Rhabditomorpha</taxon>
        <taxon>Strongyloidea</taxon>
        <taxon>Strongylidae</taxon>
        <taxon>Cylicocyclus</taxon>
    </lineage>
</organism>
<keyword evidence="6" id="KW-0479">Metal-binding</keyword>
<feature type="disulfide bond" description="In form B" evidence="7">
    <location>
        <begin position="39"/>
        <end position="356"/>
    </location>
</feature>
<evidence type="ECO:0000256" key="4">
    <source>
        <dbReference type="ARBA" id="ARBA00023180"/>
    </source>
</evidence>
<comment type="caution">
    <text evidence="8">The sequence shown here is derived from an EMBL/GenBank/DDBJ whole genome shotgun (WGS) entry which is preliminary data.</text>
</comment>
<accession>A0AA36GL47</accession>
<dbReference type="Gene3D" id="2.120.10.30">
    <property type="entry name" value="TolB, C-terminal domain"/>
    <property type="match status" value="1"/>
</dbReference>
<feature type="binding site" evidence="6">
    <location>
        <position position="268"/>
    </location>
    <ligand>
        <name>Ca(2+)</name>
        <dbReference type="ChEBI" id="CHEBI:29108"/>
        <label>1</label>
        <note>catalytic</note>
    </ligand>
</feature>
<keyword evidence="3 7" id="KW-1015">Disulfide bond</keyword>
<reference evidence="8" key="1">
    <citation type="submission" date="2023-07" db="EMBL/GenBank/DDBJ databases">
        <authorList>
            <consortium name="CYATHOMIX"/>
        </authorList>
    </citation>
    <scope>NUCLEOTIDE SEQUENCE</scope>
    <source>
        <strain evidence="8">N/A</strain>
    </source>
</reference>
<keyword evidence="9" id="KW-1185">Reference proteome</keyword>
<sequence length="363" mass="41105">MIRTLLLITIFGVLAAYVFKIMLVLDVNKRVYNHRPGYCRKVDGIEHGSEDIALIEEEGIAFVTSGIYYIQPRAEYVKGRIFLYDFKQKGTFKAEPVVINGEFDRKQFHPHGISHIVTSKGVIRLFVINHSKDFKHSVLILDWNSKTRQLDLVRIIADEKFIRPNNLAAISEDAFILTNDGWAQTSTLNFLEMLSMIPTGNIVYYDGKVSSWLLPKATSPNGVAFDRERKHLFVSHFNDETVSVYEVDKGYKSLTKVANVHLLTSMDNLYVDKNGDVWTGAHPVLKDAFGHLGDCDDPSKLAPSQVLRIKFSKGFKSWEISEPFLDDGRLISASSITIPFENQLLIGSVCRELVHCYTTPETV</sequence>
<feature type="binding site" evidence="6">
    <location>
        <position position="50"/>
    </location>
    <ligand>
        <name>Ca(2+)</name>
        <dbReference type="ChEBI" id="CHEBI:29108"/>
        <label>1</label>
        <note>catalytic</note>
    </ligand>
</feature>
<dbReference type="AlphaFoldDB" id="A0AA36GL47"/>
<keyword evidence="6" id="KW-0106">Calcium</keyword>
<evidence type="ECO:0000256" key="3">
    <source>
        <dbReference type="ARBA" id="ARBA00023157"/>
    </source>
</evidence>
<dbReference type="PANTHER" id="PTHR11799:SF12">
    <property type="entry name" value="PARAOXONASE-RELATED"/>
    <property type="match status" value="1"/>
</dbReference>
<feature type="binding site" evidence="6">
    <location>
        <position position="221"/>
    </location>
    <ligand>
        <name>Ca(2+)</name>
        <dbReference type="ChEBI" id="CHEBI:29108"/>
        <label>1</label>
        <note>catalytic</note>
    </ligand>
</feature>
<feature type="binding site" evidence="6">
    <location>
        <position position="165"/>
    </location>
    <ligand>
        <name>Ca(2+)</name>
        <dbReference type="ChEBI" id="CHEBI:29108"/>
        <label>1</label>
        <note>catalytic</note>
    </ligand>
</feature>
<dbReference type="EMBL" id="CATQJL010000112">
    <property type="protein sequence ID" value="CAJ0594072.1"/>
    <property type="molecule type" value="Genomic_DNA"/>
</dbReference>